<proteinExistence type="predicted"/>
<dbReference type="Pfam" id="PF12728">
    <property type="entry name" value="HTH_17"/>
    <property type="match status" value="1"/>
</dbReference>
<dbReference type="RefSeq" id="WP_191733513.1">
    <property type="nucleotide sequence ID" value="NZ_JACSPR010000005.1"/>
</dbReference>
<accession>A0A8I0HHU1</accession>
<dbReference type="Proteomes" id="UP000650224">
    <property type="component" value="Unassembled WGS sequence"/>
</dbReference>
<gene>
    <name evidence="2" type="ORF">H9627_08100</name>
</gene>
<evidence type="ECO:0000313" key="2">
    <source>
        <dbReference type="EMBL" id="MBD8030283.1"/>
    </source>
</evidence>
<dbReference type="InterPro" id="IPR041657">
    <property type="entry name" value="HTH_17"/>
</dbReference>
<reference evidence="2 3" key="1">
    <citation type="submission" date="2020-08" db="EMBL/GenBank/DDBJ databases">
        <title>A Genomic Blueprint of the Chicken Gut Microbiome.</title>
        <authorList>
            <person name="Gilroy R."/>
            <person name="Ravi A."/>
            <person name="Getino M."/>
            <person name="Pursley I."/>
            <person name="Horton D.L."/>
            <person name="Alikhan N.-F."/>
            <person name="Baker D."/>
            <person name="Gharbi K."/>
            <person name="Hall N."/>
            <person name="Watson M."/>
            <person name="Adriaenssens E.M."/>
            <person name="Foster-Nyarko E."/>
            <person name="Jarju S."/>
            <person name="Secka A."/>
            <person name="Antonio M."/>
            <person name="Oren A."/>
            <person name="Chaudhuri R."/>
            <person name="La Ragione R.M."/>
            <person name="Hildebrand F."/>
            <person name="Pallen M.J."/>
        </authorList>
    </citation>
    <scope>NUCLEOTIDE SEQUENCE [LARGE SCALE GENOMIC DNA]</scope>
    <source>
        <strain evidence="2 3">Sa1YVA5</strain>
    </source>
</reference>
<dbReference type="EMBL" id="JACSPR010000005">
    <property type="protein sequence ID" value="MBD8030283.1"/>
    <property type="molecule type" value="Genomic_DNA"/>
</dbReference>
<evidence type="ECO:0000259" key="1">
    <source>
        <dbReference type="Pfam" id="PF12728"/>
    </source>
</evidence>
<evidence type="ECO:0000313" key="3">
    <source>
        <dbReference type="Proteomes" id="UP000650224"/>
    </source>
</evidence>
<dbReference type="SUPFAM" id="SSF46955">
    <property type="entry name" value="Putative DNA-binding domain"/>
    <property type="match status" value="1"/>
</dbReference>
<sequence length="70" mass="7730">MQADKLLTIGELAALLQISKVSVNELRKNGDGPREVRLGERTIRFRVSDVQEWLTEHAREAGATELGNAA</sequence>
<dbReference type="AlphaFoldDB" id="A0A8I0HHU1"/>
<feature type="domain" description="Helix-turn-helix" evidence="1">
    <location>
        <begin position="6"/>
        <end position="57"/>
    </location>
</feature>
<dbReference type="InterPro" id="IPR009061">
    <property type="entry name" value="DNA-bd_dom_put_sf"/>
</dbReference>
<protein>
    <submittedName>
        <fullName evidence="2">Helix-turn-helix domain-containing protein</fullName>
    </submittedName>
</protein>
<name>A0A8I0HHU1_9CORY</name>
<comment type="caution">
    <text evidence="2">The sequence shown here is derived from an EMBL/GenBank/DDBJ whole genome shotgun (WGS) entry which is preliminary data.</text>
</comment>
<organism evidence="2 3">
    <name type="scientific">Corynebacterium gallinarum</name>
    <dbReference type="NCBI Taxonomy" id="2762214"/>
    <lineage>
        <taxon>Bacteria</taxon>
        <taxon>Bacillati</taxon>
        <taxon>Actinomycetota</taxon>
        <taxon>Actinomycetes</taxon>
        <taxon>Mycobacteriales</taxon>
        <taxon>Corynebacteriaceae</taxon>
        <taxon>Corynebacterium</taxon>
    </lineage>
</organism>
<keyword evidence="3" id="KW-1185">Reference proteome</keyword>